<evidence type="ECO:0000313" key="1">
    <source>
        <dbReference type="EMBL" id="MFM9327178.1"/>
    </source>
</evidence>
<evidence type="ECO:0000313" key="2">
    <source>
        <dbReference type="Proteomes" id="UP001631969"/>
    </source>
</evidence>
<protein>
    <submittedName>
        <fullName evidence="1">AraC family transcriptional regulator</fullName>
    </submittedName>
</protein>
<dbReference type="Proteomes" id="UP001631969">
    <property type="component" value="Unassembled WGS sequence"/>
</dbReference>
<sequence>MRNPDLFRTDPFFFIEYMKHDANHQMTNFHYHNSYELYILEEGYHHMLVNDSVYDVTRHDVALFKPHVFHKSRSNQACARTCVYFTDRFLRLYFTERAAKALLACFDREVISLSKESFPRVKKLLLLLEREDPSNPDNRIFVHLAEVLHILNENKSVPRMEQPPLVHPKFTPILSYIHQHYNKIVHIQEIADHFYMSKYYLCRIFKEATGVTLTHYINNIKIQNACHMLVNTDRSILEIGNACGFNSSMYFCKIFKEALSVTPSEFRRGAR</sequence>
<name>A0ACC7NRE3_9BACL</name>
<comment type="caution">
    <text evidence="1">The sequence shown here is derived from an EMBL/GenBank/DDBJ whole genome shotgun (WGS) entry which is preliminary data.</text>
</comment>
<gene>
    <name evidence="1" type="ORF">ACI1P1_02595</name>
</gene>
<reference evidence="1" key="1">
    <citation type="submission" date="2024-12" db="EMBL/GenBank/DDBJ databases">
        <authorList>
            <person name="Wu N."/>
        </authorList>
    </citation>
    <scope>NUCLEOTIDE SEQUENCE</scope>
    <source>
        <strain evidence="1">P15</strain>
    </source>
</reference>
<organism evidence="1 2">
    <name type="scientific">Paenibacillus mesotrionivorans</name>
    <dbReference type="NCBI Taxonomy" id="3160968"/>
    <lineage>
        <taxon>Bacteria</taxon>
        <taxon>Bacillati</taxon>
        <taxon>Bacillota</taxon>
        <taxon>Bacilli</taxon>
        <taxon>Bacillales</taxon>
        <taxon>Paenibacillaceae</taxon>
        <taxon>Paenibacillus</taxon>
    </lineage>
</organism>
<keyword evidence="2" id="KW-1185">Reference proteome</keyword>
<accession>A0ACC7NRE3</accession>
<proteinExistence type="predicted"/>
<dbReference type="EMBL" id="JBJURJ010000002">
    <property type="protein sequence ID" value="MFM9327178.1"/>
    <property type="molecule type" value="Genomic_DNA"/>
</dbReference>